<organism evidence="2 3">
    <name type="scientific">Sulfobacillus harzensis</name>
    <dbReference type="NCBI Taxonomy" id="2729629"/>
    <lineage>
        <taxon>Bacteria</taxon>
        <taxon>Bacillati</taxon>
        <taxon>Bacillota</taxon>
        <taxon>Clostridia</taxon>
        <taxon>Eubacteriales</taxon>
        <taxon>Clostridiales Family XVII. Incertae Sedis</taxon>
        <taxon>Sulfobacillus</taxon>
    </lineage>
</organism>
<dbReference type="AlphaFoldDB" id="A0A7Y0Q4T1"/>
<reference evidence="2 3" key="1">
    <citation type="submission" date="2020-04" db="EMBL/GenBank/DDBJ databases">
        <authorList>
            <person name="Zhang R."/>
            <person name="Schippers A."/>
        </authorList>
    </citation>
    <scope>NUCLEOTIDE SEQUENCE [LARGE SCALE GENOMIC DNA]</scope>
    <source>
        <strain evidence="2 3">DSM 109850</strain>
    </source>
</reference>
<accession>A0A7Y0Q4T1</accession>
<keyword evidence="3" id="KW-1185">Reference proteome</keyword>
<feature type="region of interest" description="Disordered" evidence="1">
    <location>
        <begin position="1"/>
        <end position="21"/>
    </location>
</feature>
<protein>
    <submittedName>
        <fullName evidence="2">Uncharacterized protein</fullName>
    </submittedName>
</protein>
<sequence>MNETKKGGRRPGVKRTEGLTMQFTPDEMRLLRRAAELESLGPSLLARVGAMQRVRHVLAEAGEDI</sequence>
<evidence type="ECO:0000313" key="2">
    <source>
        <dbReference type="EMBL" id="NMP24361.1"/>
    </source>
</evidence>
<evidence type="ECO:0000313" key="3">
    <source>
        <dbReference type="Proteomes" id="UP000533476"/>
    </source>
</evidence>
<name>A0A7Y0Q4T1_9FIRM</name>
<dbReference type="Proteomes" id="UP000533476">
    <property type="component" value="Unassembled WGS sequence"/>
</dbReference>
<gene>
    <name evidence="2" type="ORF">HIJ39_18685</name>
</gene>
<comment type="caution">
    <text evidence="2">The sequence shown here is derived from an EMBL/GenBank/DDBJ whole genome shotgun (WGS) entry which is preliminary data.</text>
</comment>
<evidence type="ECO:0000256" key="1">
    <source>
        <dbReference type="SAM" id="MobiDB-lite"/>
    </source>
</evidence>
<proteinExistence type="predicted"/>
<dbReference type="RefSeq" id="WP_169102422.1">
    <property type="nucleotide sequence ID" value="NZ_JABBVZ010000103.1"/>
</dbReference>
<dbReference type="EMBL" id="JABBVZ010000103">
    <property type="protein sequence ID" value="NMP24361.1"/>
    <property type="molecule type" value="Genomic_DNA"/>
</dbReference>